<evidence type="ECO:0000313" key="2">
    <source>
        <dbReference type="EMBL" id="VUZ48365.1"/>
    </source>
</evidence>
<evidence type="ECO:0000256" key="1">
    <source>
        <dbReference type="SAM" id="MobiDB-lite"/>
    </source>
</evidence>
<feature type="region of interest" description="Disordered" evidence="1">
    <location>
        <begin position="1"/>
        <end position="63"/>
    </location>
</feature>
<organism evidence="2 3">
    <name type="scientific">Hymenolepis diminuta</name>
    <name type="common">Rat tapeworm</name>
    <dbReference type="NCBI Taxonomy" id="6216"/>
    <lineage>
        <taxon>Eukaryota</taxon>
        <taxon>Metazoa</taxon>
        <taxon>Spiralia</taxon>
        <taxon>Lophotrochozoa</taxon>
        <taxon>Platyhelminthes</taxon>
        <taxon>Cestoda</taxon>
        <taxon>Eucestoda</taxon>
        <taxon>Cyclophyllidea</taxon>
        <taxon>Hymenolepididae</taxon>
        <taxon>Hymenolepis</taxon>
    </lineage>
</organism>
<protein>
    <submittedName>
        <fullName evidence="2">Uncharacterized protein</fullName>
    </submittedName>
</protein>
<feature type="compositionally biased region" description="Polar residues" evidence="1">
    <location>
        <begin position="13"/>
        <end position="34"/>
    </location>
</feature>
<accession>A0A564YM90</accession>
<feature type="compositionally biased region" description="Basic and acidic residues" evidence="1">
    <location>
        <begin position="1"/>
        <end position="12"/>
    </location>
</feature>
<dbReference type="EMBL" id="CABIJS010000288">
    <property type="protein sequence ID" value="VUZ48365.1"/>
    <property type="molecule type" value="Genomic_DNA"/>
</dbReference>
<gene>
    <name evidence="2" type="ORF">WMSIL1_LOCUS7741</name>
</gene>
<sequence length="106" mass="12137">MEEQNGDTKHQSSPETTNNHITETNYSNSLPETKSQLRRHKCVEKGLDESEEPNKSADENSPFKSQVKTVIAMHLHKNIQAYYGKPEQPLQKAVNERNVLFNSLEN</sequence>
<reference evidence="2 3" key="1">
    <citation type="submission" date="2019-07" db="EMBL/GenBank/DDBJ databases">
        <authorList>
            <person name="Jastrzebski P J."/>
            <person name="Paukszto L."/>
            <person name="Jastrzebski P J."/>
        </authorList>
    </citation>
    <scope>NUCLEOTIDE SEQUENCE [LARGE SCALE GENOMIC DNA]</scope>
    <source>
        <strain evidence="2 3">WMS-il1</strain>
    </source>
</reference>
<name>A0A564YM90_HYMDI</name>
<evidence type="ECO:0000313" key="3">
    <source>
        <dbReference type="Proteomes" id="UP000321570"/>
    </source>
</evidence>
<dbReference type="Proteomes" id="UP000321570">
    <property type="component" value="Unassembled WGS sequence"/>
</dbReference>
<feature type="compositionally biased region" description="Basic and acidic residues" evidence="1">
    <location>
        <begin position="43"/>
        <end position="58"/>
    </location>
</feature>
<keyword evidence="3" id="KW-1185">Reference proteome</keyword>
<dbReference type="AlphaFoldDB" id="A0A564YM90"/>
<proteinExistence type="predicted"/>